<dbReference type="InterPro" id="IPR008271">
    <property type="entry name" value="Ser/Thr_kinase_AS"/>
</dbReference>
<dbReference type="PROSITE" id="PS50011">
    <property type="entry name" value="PROTEIN_KINASE_DOM"/>
    <property type="match status" value="1"/>
</dbReference>
<evidence type="ECO:0000256" key="4">
    <source>
        <dbReference type="ARBA" id="ARBA00022679"/>
    </source>
</evidence>
<dbReference type="GO" id="GO:0005524">
    <property type="term" value="F:ATP binding"/>
    <property type="evidence" value="ECO:0007669"/>
    <property type="project" value="UniProtKB-UniRule"/>
</dbReference>
<evidence type="ECO:0000256" key="2">
    <source>
        <dbReference type="ARBA" id="ARBA00012513"/>
    </source>
</evidence>
<dbReference type="SUPFAM" id="SSF50978">
    <property type="entry name" value="WD40 repeat-like"/>
    <property type="match status" value="1"/>
</dbReference>
<keyword evidence="12" id="KW-0472">Membrane</keyword>
<dbReference type="SUPFAM" id="SSF50998">
    <property type="entry name" value="Quinoprotein alcohol dehydrogenase-like"/>
    <property type="match status" value="1"/>
</dbReference>
<reference evidence="14 15" key="1">
    <citation type="submission" date="2019-08" db="EMBL/GenBank/DDBJ databases">
        <title>Complete genome sequence of Candidatus Uab amorphum.</title>
        <authorList>
            <person name="Shiratori T."/>
            <person name="Suzuki S."/>
            <person name="Kakizawa Y."/>
            <person name="Ishida K."/>
        </authorList>
    </citation>
    <scope>NUCLEOTIDE SEQUENCE [LARGE SCALE GENOMIC DNA]</scope>
    <source>
        <strain evidence="14 15">SRT547</strain>
    </source>
</reference>
<dbReference type="InterPro" id="IPR000719">
    <property type="entry name" value="Prot_kinase_dom"/>
</dbReference>
<keyword evidence="8 10" id="KW-0067">ATP-binding</keyword>
<accession>A0A5S9F0Y5</accession>
<dbReference type="SUPFAM" id="SSF56112">
    <property type="entry name" value="Protein kinase-like (PK-like)"/>
    <property type="match status" value="1"/>
</dbReference>
<feature type="transmembrane region" description="Helical" evidence="12">
    <location>
        <begin position="482"/>
        <end position="500"/>
    </location>
</feature>
<dbReference type="InterPro" id="IPR011009">
    <property type="entry name" value="Kinase-like_dom_sf"/>
</dbReference>
<proteinExistence type="inferred from homology"/>
<evidence type="ECO:0000259" key="13">
    <source>
        <dbReference type="PROSITE" id="PS50011"/>
    </source>
</evidence>
<dbReference type="CDD" id="cd14014">
    <property type="entry name" value="STKc_PknB_like"/>
    <property type="match status" value="1"/>
</dbReference>
<dbReference type="Pfam" id="PF00400">
    <property type="entry name" value="WD40"/>
    <property type="match status" value="4"/>
</dbReference>
<dbReference type="InterPro" id="IPR015943">
    <property type="entry name" value="WD40/YVTN_repeat-like_dom_sf"/>
</dbReference>
<dbReference type="Proteomes" id="UP000326354">
    <property type="component" value="Chromosome"/>
</dbReference>
<evidence type="ECO:0000256" key="7">
    <source>
        <dbReference type="ARBA" id="ARBA00022777"/>
    </source>
</evidence>
<keyword evidence="3 9" id="KW-0853">WD repeat</keyword>
<protein>
    <recommendedName>
        <fullName evidence="2">non-specific serine/threonine protein kinase</fullName>
        <ecNumber evidence="2">2.7.11.1</ecNumber>
    </recommendedName>
</protein>
<sequence length="1374" mass="157711">MMAQHEKNILQFLVSKNVLTTAQAMSIAQNRAQMHESQPSTNIVTFLLQHNYITPAMAQKLQEMLAKNDKQTGQKPQVNTDGVVVSPTTGHMPQISSHTSQHNFDNTAMDLKMNPHTRQTSHKNNTQKNYSSQEITTYTDETVYPQSPKYSDQQISDSQLGNVDSQFGKGHTSTQDFRVSQFGEENGDKRMFRHYRIERELGRGGMGLVLLAYDTKLDRRVALKVIINEQNIAEEQIRRFSLEARATAKLKHPNIVEVYEAGNTPKNYFTMEYIKGYPLSGLIQKGNLKAKDIATIIKKCCDAIYYAHKEHKIIHRDIKPSNIMMAGDEPKIMDFGLAKEMDRDDELSRDGGMMGTLGYMPPEQIDNDNVGHHSDVYALGATLYNALTGRPPFQGSSYYMVLNQIHNDDPIPPSQLAPGTSKELEAICLKCLQKKPRHRYRNAKELADDLSNFFSNRPVNAKPPSLPVKAYKWYKRNKVKTLVSMTFMLSLITIIVLVIVNNASLKKAYQQTQRQKIKAEQAQQRAEQAQQRAEQAHKDAEKKKEDAIQQLVGAMESKRSSVVKQYQLTIMAGQNAARKNRREVTQKHLGNFEKQEKNYIELLNAARSKDYYDELRKIIPPNSPVSFDLTQDNKQVYKRGWEWQWLKTIASPKLNIKFKHPYAILSCVYHPQKEQVICGDQNGNIFSVNLPLSKQNPTYIWRSKLFDSQQKIKGYHPATFIHKLAISPNGKYLLSYGEDKNRPLSVRPDFRLLLWDIQQKKIIGQYRNHTQDYPDPGRNTIEPTEFIFTKDSQNFFVGYQQANVDSGFQVFNNRKKLVPRFANALMWSVKNDRKPRHQFFLYLNKQKGDGIDHSVTCLDLSHDGKILAVGRESAPMPVVLVNLKSKKELILKGPLGQVLDICFSGDSRYIITGDNEGEIFIWNTKTGKLMRKLLAHDGKMSRCVTHRNILTTTAEDNTIKLWDLDKIRLSNMLVGSFSEQNTEDLFIDRRQQKIVLTQQLNYLKSISLDSIMNPSRLPGSHNNFQHVRFHPQNSRAILTATTYKYFSWQMDAKPIQLNLLRAYDTVFHKNNHILGIPLGAQASTLFVKYDQQNFVKKLQSVSLVKLKDPDISKVIAVPKKPSAVAFHPTENKALIGLSYNRDKVKRLFFPNGAYFGREILYFYDLSHQNPRLLWSSYFHREIDMVDISNDAQQMLILSANYLYLKNLYRVDADIKRNQRVYGRMHPDFRQKNKYKNFLLQNNFRDSMYLRRLNRKLLHACFSPDSKYIAVAAVGTINNLVILDAQNLSLVANLKDHLDDVRCCNFSPDGTRLVSCSADKTVRIWDVENLQLGDERNSLLTLRKHTSSVAHCVFSNDGKNVASCGQEELLVWKTK</sequence>
<feature type="compositionally biased region" description="Low complexity" evidence="11">
    <location>
        <begin position="520"/>
        <end position="533"/>
    </location>
</feature>
<keyword evidence="12" id="KW-1133">Transmembrane helix</keyword>
<comment type="similarity">
    <text evidence="1">Belongs to the protein kinase superfamily. NEK Ser/Thr protein kinase family. NIMA subfamily.</text>
</comment>
<evidence type="ECO:0000313" key="15">
    <source>
        <dbReference type="Proteomes" id="UP000326354"/>
    </source>
</evidence>
<dbReference type="Gene3D" id="3.30.200.20">
    <property type="entry name" value="Phosphorylase Kinase, domain 1"/>
    <property type="match status" value="1"/>
</dbReference>
<evidence type="ECO:0000256" key="1">
    <source>
        <dbReference type="ARBA" id="ARBA00010886"/>
    </source>
</evidence>
<keyword evidence="5" id="KW-0677">Repeat</keyword>
<dbReference type="GO" id="GO:0004674">
    <property type="term" value="F:protein serine/threonine kinase activity"/>
    <property type="evidence" value="ECO:0007669"/>
    <property type="project" value="UniProtKB-EC"/>
</dbReference>
<dbReference type="InterPro" id="IPR019775">
    <property type="entry name" value="WD40_repeat_CS"/>
</dbReference>
<dbReference type="PANTHER" id="PTHR43671">
    <property type="entry name" value="SERINE/THREONINE-PROTEIN KINASE NEK"/>
    <property type="match status" value="1"/>
</dbReference>
<dbReference type="PROSITE" id="PS50082">
    <property type="entry name" value="WD_REPEATS_2"/>
    <property type="match status" value="3"/>
</dbReference>
<dbReference type="SMART" id="SM00320">
    <property type="entry name" value="WD40"/>
    <property type="match status" value="6"/>
</dbReference>
<dbReference type="InterPro" id="IPR017441">
    <property type="entry name" value="Protein_kinase_ATP_BS"/>
</dbReference>
<dbReference type="OrthoDB" id="500858at2"/>
<keyword evidence="12" id="KW-0812">Transmembrane</keyword>
<keyword evidence="15" id="KW-1185">Reference proteome</keyword>
<feature type="region of interest" description="Disordered" evidence="11">
    <location>
        <begin position="520"/>
        <end position="544"/>
    </location>
</feature>
<feature type="compositionally biased region" description="Basic and acidic residues" evidence="11">
    <location>
        <begin position="534"/>
        <end position="544"/>
    </location>
</feature>
<evidence type="ECO:0000256" key="10">
    <source>
        <dbReference type="PROSITE-ProRule" id="PRU10141"/>
    </source>
</evidence>
<dbReference type="Gene3D" id="2.130.10.10">
    <property type="entry name" value="YVTN repeat-like/Quinoprotein amine dehydrogenase"/>
    <property type="match status" value="3"/>
</dbReference>
<dbReference type="SMART" id="SM00220">
    <property type="entry name" value="S_TKc"/>
    <property type="match status" value="1"/>
</dbReference>
<dbReference type="PROSITE" id="PS00678">
    <property type="entry name" value="WD_REPEATS_1"/>
    <property type="match status" value="2"/>
</dbReference>
<evidence type="ECO:0000256" key="3">
    <source>
        <dbReference type="ARBA" id="ARBA00022574"/>
    </source>
</evidence>
<dbReference type="InterPro" id="IPR036322">
    <property type="entry name" value="WD40_repeat_dom_sf"/>
</dbReference>
<dbReference type="Pfam" id="PF00069">
    <property type="entry name" value="Pkinase"/>
    <property type="match status" value="1"/>
</dbReference>
<dbReference type="PROSITE" id="PS00107">
    <property type="entry name" value="PROTEIN_KINASE_ATP"/>
    <property type="match status" value="1"/>
</dbReference>
<name>A0A5S9F0Y5_UABAM</name>
<keyword evidence="6 10" id="KW-0547">Nucleotide-binding</keyword>
<dbReference type="PROSITE" id="PS50294">
    <property type="entry name" value="WD_REPEATS_REGION"/>
    <property type="match status" value="1"/>
</dbReference>
<evidence type="ECO:0000256" key="8">
    <source>
        <dbReference type="ARBA" id="ARBA00022840"/>
    </source>
</evidence>
<evidence type="ECO:0000256" key="5">
    <source>
        <dbReference type="ARBA" id="ARBA00022737"/>
    </source>
</evidence>
<evidence type="ECO:0000256" key="6">
    <source>
        <dbReference type="ARBA" id="ARBA00022741"/>
    </source>
</evidence>
<dbReference type="InterPro" id="IPR011047">
    <property type="entry name" value="Quinoprotein_ADH-like_sf"/>
</dbReference>
<feature type="repeat" description="WD" evidence="9">
    <location>
        <begin position="891"/>
        <end position="932"/>
    </location>
</feature>
<dbReference type="PROSITE" id="PS00108">
    <property type="entry name" value="PROTEIN_KINASE_ST"/>
    <property type="match status" value="1"/>
</dbReference>
<dbReference type="InterPro" id="IPR050660">
    <property type="entry name" value="NEK_Ser/Thr_kinase"/>
</dbReference>
<evidence type="ECO:0000256" key="11">
    <source>
        <dbReference type="SAM" id="MobiDB-lite"/>
    </source>
</evidence>
<feature type="repeat" description="WD" evidence="9">
    <location>
        <begin position="933"/>
        <end position="972"/>
    </location>
</feature>
<dbReference type="EC" id="2.7.11.1" evidence="2"/>
<organism evidence="14 15">
    <name type="scientific">Uabimicrobium amorphum</name>
    <dbReference type="NCBI Taxonomy" id="2596890"/>
    <lineage>
        <taxon>Bacteria</taxon>
        <taxon>Pseudomonadati</taxon>
        <taxon>Planctomycetota</taxon>
        <taxon>Candidatus Uabimicrobiia</taxon>
        <taxon>Candidatus Uabimicrobiales</taxon>
        <taxon>Candidatus Uabimicrobiaceae</taxon>
        <taxon>Candidatus Uabimicrobium</taxon>
    </lineage>
</organism>
<keyword evidence="7 14" id="KW-0418">Kinase</keyword>
<dbReference type="Gene3D" id="1.10.510.10">
    <property type="entry name" value="Transferase(Phosphotransferase) domain 1"/>
    <property type="match status" value="1"/>
</dbReference>
<evidence type="ECO:0000256" key="12">
    <source>
        <dbReference type="SAM" id="Phobius"/>
    </source>
</evidence>
<dbReference type="InterPro" id="IPR001680">
    <property type="entry name" value="WD40_rpt"/>
</dbReference>
<dbReference type="RefSeq" id="WP_151966256.1">
    <property type="nucleotide sequence ID" value="NZ_AP019860.1"/>
</dbReference>
<dbReference type="PANTHER" id="PTHR43671:SF13">
    <property type="entry name" value="SERINE_THREONINE-PROTEIN KINASE NEK2"/>
    <property type="match status" value="1"/>
</dbReference>
<feature type="binding site" evidence="10">
    <location>
        <position position="224"/>
    </location>
    <ligand>
        <name>ATP</name>
        <dbReference type="ChEBI" id="CHEBI:30616"/>
    </ligand>
</feature>
<feature type="domain" description="Protein kinase" evidence="13">
    <location>
        <begin position="195"/>
        <end position="454"/>
    </location>
</feature>
<gene>
    <name evidence="14" type="ORF">UABAM_00339</name>
</gene>
<dbReference type="EMBL" id="AP019860">
    <property type="protein sequence ID" value="BBM81996.1"/>
    <property type="molecule type" value="Genomic_DNA"/>
</dbReference>
<evidence type="ECO:0000256" key="9">
    <source>
        <dbReference type="PROSITE-ProRule" id="PRU00221"/>
    </source>
</evidence>
<feature type="repeat" description="WD" evidence="9">
    <location>
        <begin position="1293"/>
        <end position="1328"/>
    </location>
</feature>
<keyword evidence="4" id="KW-0808">Transferase</keyword>
<dbReference type="KEGG" id="uam:UABAM_00339"/>
<evidence type="ECO:0000313" key="14">
    <source>
        <dbReference type="EMBL" id="BBM81996.1"/>
    </source>
</evidence>